<dbReference type="EMBL" id="CP003969">
    <property type="protein sequence ID" value="AGP38543.1"/>
    <property type="molecule type" value="Genomic_DNA"/>
</dbReference>
<dbReference type="RefSeq" id="WP_020738136.1">
    <property type="nucleotide sequence ID" value="NC_021658.1"/>
</dbReference>
<evidence type="ECO:0000313" key="3">
    <source>
        <dbReference type="Proteomes" id="UP000014803"/>
    </source>
</evidence>
<evidence type="ECO:0008006" key="4">
    <source>
        <dbReference type="Google" id="ProtNLM"/>
    </source>
</evidence>
<organism evidence="2 3">
    <name type="scientific">Sorangium cellulosum So0157-2</name>
    <dbReference type="NCBI Taxonomy" id="1254432"/>
    <lineage>
        <taxon>Bacteria</taxon>
        <taxon>Pseudomonadati</taxon>
        <taxon>Myxococcota</taxon>
        <taxon>Polyangia</taxon>
        <taxon>Polyangiales</taxon>
        <taxon>Polyangiaceae</taxon>
        <taxon>Sorangium</taxon>
    </lineage>
</organism>
<dbReference type="AlphaFoldDB" id="S4Y6N9"/>
<evidence type="ECO:0000313" key="2">
    <source>
        <dbReference type="EMBL" id="AGP38543.1"/>
    </source>
</evidence>
<dbReference type="KEGG" id="scu:SCE1572_31150"/>
<feature type="chain" id="PRO_5004526076" description="Lipoprotein" evidence="1">
    <location>
        <begin position="20"/>
        <end position="202"/>
    </location>
</feature>
<dbReference type="OrthoDB" id="9985140at2"/>
<feature type="signal peptide" evidence="1">
    <location>
        <begin position="1"/>
        <end position="19"/>
    </location>
</feature>
<keyword evidence="1" id="KW-0732">Signal</keyword>
<sequence>MNMSMVRNVLALAVSAMLAACVGSDGDDVEASNRTEAEIQSVLDLVEAGDAPSILRAYEMWEGANEAASRRLVEAVQRGEEYPQLQEQTSWSGVGLPVSWSVWPTGIHPYSATSEYGNCGSDTDLVAKYRGVSFSSPTQLYLTTNNAVTYTVAALQRPSLRLTAYHADNVAGRVSVCAGMGPFAGLPVVQDQLSSMTLNVSR</sequence>
<dbReference type="PATRIC" id="fig|1254432.3.peg.7037"/>
<reference evidence="2 3" key="1">
    <citation type="journal article" date="2013" name="Sci. Rep.">
        <title>Extraordinary expansion of a Sorangium cellulosum genome from an alkaline milieu.</title>
        <authorList>
            <person name="Han K."/>
            <person name="Li Z.F."/>
            <person name="Peng R."/>
            <person name="Zhu L.P."/>
            <person name="Zhou T."/>
            <person name="Wang L.G."/>
            <person name="Li S.G."/>
            <person name="Zhang X.B."/>
            <person name="Hu W."/>
            <person name="Wu Z.H."/>
            <person name="Qin N."/>
            <person name="Li Y.Z."/>
        </authorList>
    </citation>
    <scope>NUCLEOTIDE SEQUENCE [LARGE SCALE GENOMIC DNA]</scope>
    <source>
        <strain evidence="2 3">So0157-2</strain>
    </source>
</reference>
<gene>
    <name evidence="2" type="ORF">SCE1572_31150</name>
</gene>
<protein>
    <recommendedName>
        <fullName evidence="4">Lipoprotein</fullName>
    </recommendedName>
</protein>
<name>S4Y6N9_SORCE</name>
<evidence type="ECO:0000256" key="1">
    <source>
        <dbReference type="SAM" id="SignalP"/>
    </source>
</evidence>
<dbReference type="Proteomes" id="UP000014803">
    <property type="component" value="Chromosome"/>
</dbReference>
<accession>S4Y6N9</accession>
<dbReference type="PROSITE" id="PS51257">
    <property type="entry name" value="PROKAR_LIPOPROTEIN"/>
    <property type="match status" value="1"/>
</dbReference>
<dbReference type="HOGENOM" id="CLU_1353892_0_0_7"/>
<proteinExistence type="predicted"/>